<protein>
    <submittedName>
        <fullName evidence="2">Uncharacterized protein</fullName>
    </submittedName>
</protein>
<gene>
    <name evidence="2" type="ORF">DPMN_085681</name>
</gene>
<reference evidence="2" key="2">
    <citation type="submission" date="2020-11" db="EMBL/GenBank/DDBJ databases">
        <authorList>
            <person name="McCartney M.A."/>
            <person name="Auch B."/>
            <person name="Kono T."/>
            <person name="Mallez S."/>
            <person name="Becker A."/>
            <person name="Gohl D.M."/>
            <person name="Silverstein K.A.T."/>
            <person name="Koren S."/>
            <person name="Bechman K.B."/>
            <person name="Herman A."/>
            <person name="Abrahante J.E."/>
            <person name="Garbe J."/>
        </authorList>
    </citation>
    <scope>NUCLEOTIDE SEQUENCE</scope>
    <source>
        <strain evidence="2">Duluth1</strain>
        <tissue evidence="2">Whole animal</tissue>
    </source>
</reference>
<feature type="region of interest" description="Disordered" evidence="1">
    <location>
        <begin position="90"/>
        <end position="121"/>
    </location>
</feature>
<keyword evidence="3" id="KW-1185">Reference proteome</keyword>
<dbReference type="AlphaFoldDB" id="A0A9D3YGY2"/>
<dbReference type="EMBL" id="JAIWYP010000016">
    <property type="protein sequence ID" value="KAH3698162.1"/>
    <property type="molecule type" value="Genomic_DNA"/>
</dbReference>
<comment type="caution">
    <text evidence="2">The sequence shown here is derived from an EMBL/GenBank/DDBJ whole genome shotgun (WGS) entry which is preliminary data.</text>
</comment>
<evidence type="ECO:0000313" key="2">
    <source>
        <dbReference type="EMBL" id="KAH3698162.1"/>
    </source>
</evidence>
<dbReference type="Proteomes" id="UP000828390">
    <property type="component" value="Unassembled WGS sequence"/>
</dbReference>
<evidence type="ECO:0000256" key="1">
    <source>
        <dbReference type="SAM" id="MobiDB-lite"/>
    </source>
</evidence>
<accession>A0A9D3YGY2</accession>
<sequence length="151" mass="15968">MSKFIVTSNSNLDGSNIDVNIILKNALRSAGNAGNAQTWQNSFKGDTPSVQNYRDIKVSTSNTNPDGSNIDVNNVLKNALGSAGNAVNAQSWQNASKGDTPSLQNYRDFKVSNGNSDGSDVDVSKLIKDAIGNAGRLQACNNPYKADSQSV</sequence>
<organism evidence="2 3">
    <name type="scientific">Dreissena polymorpha</name>
    <name type="common">Zebra mussel</name>
    <name type="synonym">Mytilus polymorpha</name>
    <dbReference type="NCBI Taxonomy" id="45954"/>
    <lineage>
        <taxon>Eukaryota</taxon>
        <taxon>Metazoa</taxon>
        <taxon>Spiralia</taxon>
        <taxon>Lophotrochozoa</taxon>
        <taxon>Mollusca</taxon>
        <taxon>Bivalvia</taxon>
        <taxon>Autobranchia</taxon>
        <taxon>Heteroconchia</taxon>
        <taxon>Euheterodonta</taxon>
        <taxon>Imparidentia</taxon>
        <taxon>Neoheterodontei</taxon>
        <taxon>Myida</taxon>
        <taxon>Dreissenoidea</taxon>
        <taxon>Dreissenidae</taxon>
        <taxon>Dreissena</taxon>
    </lineage>
</organism>
<name>A0A9D3YGY2_DREPO</name>
<reference evidence="2" key="1">
    <citation type="journal article" date="2019" name="bioRxiv">
        <title>The Genome of the Zebra Mussel, Dreissena polymorpha: A Resource for Invasive Species Research.</title>
        <authorList>
            <person name="McCartney M.A."/>
            <person name="Auch B."/>
            <person name="Kono T."/>
            <person name="Mallez S."/>
            <person name="Zhang Y."/>
            <person name="Obille A."/>
            <person name="Becker A."/>
            <person name="Abrahante J.E."/>
            <person name="Garbe J."/>
            <person name="Badalamenti J.P."/>
            <person name="Herman A."/>
            <person name="Mangelson H."/>
            <person name="Liachko I."/>
            <person name="Sullivan S."/>
            <person name="Sone E.D."/>
            <person name="Koren S."/>
            <person name="Silverstein K.A.T."/>
            <person name="Beckman K.B."/>
            <person name="Gohl D.M."/>
        </authorList>
    </citation>
    <scope>NUCLEOTIDE SEQUENCE</scope>
    <source>
        <strain evidence="2">Duluth1</strain>
        <tissue evidence="2">Whole animal</tissue>
    </source>
</reference>
<proteinExistence type="predicted"/>
<feature type="compositionally biased region" description="Polar residues" evidence="1">
    <location>
        <begin position="90"/>
        <end position="105"/>
    </location>
</feature>
<evidence type="ECO:0000313" key="3">
    <source>
        <dbReference type="Proteomes" id="UP000828390"/>
    </source>
</evidence>